<dbReference type="InterPro" id="IPR001967">
    <property type="entry name" value="Peptidase_S11_N"/>
</dbReference>
<dbReference type="PROSITE" id="PS51724">
    <property type="entry name" value="SPOR"/>
    <property type="match status" value="1"/>
</dbReference>
<dbReference type="Gene3D" id="3.40.710.10">
    <property type="entry name" value="DD-peptidase/beta-lactamase superfamily"/>
    <property type="match status" value="1"/>
</dbReference>
<dbReference type="GO" id="GO:0006508">
    <property type="term" value="P:proteolysis"/>
    <property type="evidence" value="ECO:0007669"/>
    <property type="project" value="InterPro"/>
</dbReference>
<evidence type="ECO:0000256" key="7">
    <source>
        <dbReference type="PIRSR" id="PIRSR618044-1"/>
    </source>
</evidence>
<feature type="signal peptide" evidence="10">
    <location>
        <begin position="1"/>
        <end position="24"/>
    </location>
</feature>
<proteinExistence type="inferred from homology"/>
<comment type="similarity">
    <text evidence="1 9">Belongs to the peptidase S11 family.</text>
</comment>
<dbReference type="InterPro" id="IPR036680">
    <property type="entry name" value="SPOR-like_sf"/>
</dbReference>
<dbReference type="Gene3D" id="3.30.70.1070">
    <property type="entry name" value="Sporulation related repeat"/>
    <property type="match status" value="1"/>
</dbReference>
<keyword evidence="6" id="KW-0961">Cell wall biogenesis/degradation</keyword>
<feature type="active site" description="Proton acceptor" evidence="7">
    <location>
        <position position="58"/>
    </location>
</feature>
<evidence type="ECO:0000256" key="6">
    <source>
        <dbReference type="ARBA" id="ARBA00023316"/>
    </source>
</evidence>
<dbReference type="PANTHER" id="PTHR21581:SF6">
    <property type="entry name" value="TRAFFICKING PROTEIN PARTICLE COMPLEX SUBUNIT 12"/>
    <property type="match status" value="1"/>
</dbReference>
<evidence type="ECO:0000313" key="12">
    <source>
        <dbReference type="EMBL" id="OLP60142.1"/>
    </source>
</evidence>
<dbReference type="PANTHER" id="PTHR21581">
    <property type="entry name" value="D-ALANYL-D-ALANINE CARBOXYPEPTIDASE"/>
    <property type="match status" value="1"/>
</dbReference>
<evidence type="ECO:0000256" key="5">
    <source>
        <dbReference type="ARBA" id="ARBA00022984"/>
    </source>
</evidence>
<keyword evidence="5" id="KW-0573">Peptidoglycan synthesis</keyword>
<dbReference type="InterPro" id="IPR012338">
    <property type="entry name" value="Beta-lactam/transpept-like"/>
</dbReference>
<protein>
    <recommendedName>
        <fullName evidence="11">SPOR domain-containing protein</fullName>
    </recommendedName>
</protein>
<evidence type="ECO:0000256" key="10">
    <source>
        <dbReference type="SAM" id="SignalP"/>
    </source>
</evidence>
<dbReference type="Proteomes" id="UP000186364">
    <property type="component" value="Unassembled WGS sequence"/>
</dbReference>
<keyword evidence="13" id="KW-1185">Reference proteome</keyword>
<dbReference type="InterPro" id="IPR018044">
    <property type="entry name" value="Peptidase_S11"/>
</dbReference>
<feature type="domain" description="SPOR" evidence="11">
    <location>
        <begin position="320"/>
        <end position="405"/>
    </location>
</feature>
<feature type="active site" evidence="7">
    <location>
        <position position="115"/>
    </location>
</feature>
<keyword evidence="2 10" id="KW-0732">Signal</keyword>
<reference evidence="12 13" key="1">
    <citation type="submission" date="2016-09" db="EMBL/GenBank/DDBJ databases">
        <title>Rhizobium sp. nov., a novel species isolated from the rice rhizosphere.</title>
        <authorList>
            <person name="Zhao J."/>
            <person name="Zhang X."/>
        </authorList>
    </citation>
    <scope>NUCLEOTIDE SEQUENCE [LARGE SCALE GENOMIC DNA]</scope>
    <source>
        <strain evidence="12 13">1.7048</strain>
    </source>
</reference>
<keyword evidence="4" id="KW-0133">Cell shape</keyword>
<dbReference type="EMBL" id="MKIP01000043">
    <property type="protein sequence ID" value="OLP60142.1"/>
    <property type="molecule type" value="Genomic_DNA"/>
</dbReference>
<dbReference type="RefSeq" id="WP_075627902.1">
    <property type="nucleotide sequence ID" value="NZ_FOAM01000002.1"/>
</dbReference>
<feature type="active site" description="Acyl-ester intermediate" evidence="7">
    <location>
        <position position="55"/>
    </location>
</feature>
<evidence type="ECO:0000259" key="11">
    <source>
        <dbReference type="PROSITE" id="PS51724"/>
    </source>
</evidence>
<dbReference type="GO" id="GO:0042834">
    <property type="term" value="F:peptidoglycan binding"/>
    <property type="evidence" value="ECO:0007669"/>
    <property type="project" value="InterPro"/>
</dbReference>
<evidence type="ECO:0000256" key="2">
    <source>
        <dbReference type="ARBA" id="ARBA00022729"/>
    </source>
</evidence>
<name>A0A1Q9AXF3_9HYPH</name>
<dbReference type="OrthoDB" id="5291989at2"/>
<evidence type="ECO:0000313" key="13">
    <source>
        <dbReference type="Proteomes" id="UP000186364"/>
    </source>
</evidence>
<dbReference type="GO" id="GO:0008360">
    <property type="term" value="P:regulation of cell shape"/>
    <property type="evidence" value="ECO:0007669"/>
    <property type="project" value="UniProtKB-KW"/>
</dbReference>
<dbReference type="GO" id="GO:0009002">
    <property type="term" value="F:serine-type D-Ala-D-Ala carboxypeptidase activity"/>
    <property type="evidence" value="ECO:0007669"/>
    <property type="project" value="InterPro"/>
</dbReference>
<comment type="caution">
    <text evidence="12">The sequence shown here is derived from an EMBL/GenBank/DDBJ whole genome shotgun (WGS) entry which is preliminary data.</text>
</comment>
<dbReference type="AlphaFoldDB" id="A0A1Q9AXF3"/>
<dbReference type="GO" id="GO:0009252">
    <property type="term" value="P:peptidoglycan biosynthetic process"/>
    <property type="evidence" value="ECO:0007669"/>
    <property type="project" value="UniProtKB-KW"/>
</dbReference>
<keyword evidence="3" id="KW-0378">Hydrolase</keyword>
<dbReference type="GO" id="GO:0071555">
    <property type="term" value="P:cell wall organization"/>
    <property type="evidence" value="ECO:0007669"/>
    <property type="project" value="UniProtKB-KW"/>
</dbReference>
<dbReference type="Pfam" id="PF05036">
    <property type="entry name" value="SPOR"/>
    <property type="match status" value="1"/>
</dbReference>
<dbReference type="SUPFAM" id="SSF56601">
    <property type="entry name" value="beta-lactamase/transpeptidase-like"/>
    <property type="match status" value="1"/>
</dbReference>
<dbReference type="PRINTS" id="PR00725">
    <property type="entry name" value="DADACBPTASE1"/>
</dbReference>
<sequence>MLLKAARVAATGLLVLAGVLQANAASAETTWAVLDVSSGQFLGESGGRTLRPPASLAKMMTLYLTFEALRDGHLHWDDKIPVSANAASKVRMKLNVKAGSSLTVREAVNGMIVISANDAATAVGERLGGSESGFAALMTRKGRQLGMQNTVFATPSGLTAKATQVTTAQDMARLGLALKRDFPAEYALFAQRTTVFRGRVLHGHNNLMYRYAGVDGIKTGYTDAAGYNLVSSLSTPSHRLIGVVLGGRTAVARDRQMATLLNRFSQEKSVVVAKARTASTPTPLAEAAEVKAPAPADRPVDVADIINQAEIEQGDGGLPVATQPIWQIQVGASPNRKTAESLKVRVDGLFLKVNRSAEGRLVEEHHGRKALYRVRFTGSGGPTEARMACALLKRQHMACLPVGASQ</sequence>
<evidence type="ECO:0000256" key="4">
    <source>
        <dbReference type="ARBA" id="ARBA00022960"/>
    </source>
</evidence>
<dbReference type="InterPro" id="IPR007730">
    <property type="entry name" value="SPOR-like_dom"/>
</dbReference>
<feature type="binding site" evidence="8">
    <location>
        <position position="218"/>
    </location>
    <ligand>
        <name>substrate</name>
    </ligand>
</feature>
<feature type="chain" id="PRO_5012141434" description="SPOR domain-containing protein" evidence="10">
    <location>
        <begin position="25"/>
        <end position="406"/>
    </location>
</feature>
<dbReference type="Pfam" id="PF00768">
    <property type="entry name" value="Peptidase_S11"/>
    <property type="match status" value="1"/>
</dbReference>
<accession>A0A1Q9AXF3</accession>
<evidence type="ECO:0000256" key="9">
    <source>
        <dbReference type="RuleBase" id="RU004016"/>
    </source>
</evidence>
<organism evidence="12 13">
    <name type="scientific">Xaviernesmea oryzae</name>
    <dbReference type="NCBI Taxonomy" id="464029"/>
    <lineage>
        <taxon>Bacteria</taxon>
        <taxon>Pseudomonadati</taxon>
        <taxon>Pseudomonadota</taxon>
        <taxon>Alphaproteobacteria</taxon>
        <taxon>Hyphomicrobiales</taxon>
        <taxon>Rhizobiaceae</taxon>
        <taxon>Rhizobium/Agrobacterium group</taxon>
        <taxon>Xaviernesmea</taxon>
    </lineage>
</organism>
<evidence type="ECO:0000256" key="1">
    <source>
        <dbReference type="ARBA" id="ARBA00007164"/>
    </source>
</evidence>
<evidence type="ECO:0000256" key="8">
    <source>
        <dbReference type="PIRSR" id="PIRSR618044-2"/>
    </source>
</evidence>
<gene>
    <name evidence="12" type="ORF">BJF93_11015</name>
</gene>
<evidence type="ECO:0000256" key="3">
    <source>
        <dbReference type="ARBA" id="ARBA00022801"/>
    </source>
</evidence>